<evidence type="ECO:0000313" key="16">
    <source>
        <dbReference type="Proteomes" id="UP000655208"/>
    </source>
</evidence>
<dbReference type="InterPro" id="IPR050007">
    <property type="entry name" value="OtnK"/>
</dbReference>
<keyword evidence="6" id="KW-0119">Carbohydrate metabolism</keyword>
<dbReference type="InterPro" id="IPR037051">
    <property type="entry name" value="4-carb_acid_sugar_kinase_N_sf"/>
</dbReference>
<comment type="function">
    <text evidence="9">Catalyzes the ATP-dependent phosphorylation of 3-oxo-tetronate to 3-oxo-tetronate 4-phosphate.</text>
</comment>
<keyword evidence="2" id="KW-0808">Transferase</keyword>
<comment type="catalytic activity">
    <reaction evidence="8">
        <text>3-dehydro-D-erythronate + ATP = 3-dehydro-4-O-phospho-D-erythronate + ADP + H(+)</text>
        <dbReference type="Rhea" id="RHEA:52556"/>
        <dbReference type="ChEBI" id="CHEBI:15378"/>
        <dbReference type="ChEBI" id="CHEBI:30616"/>
        <dbReference type="ChEBI" id="CHEBI:57958"/>
        <dbReference type="ChEBI" id="CHEBI:136593"/>
        <dbReference type="ChEBI" id="CHEBI:456216"/>
        <dbReference type="EC" id="2.7.1.217"/>
    </reaction>
</comment>
<dbReference type="AlphaFoldDB" id="A0A917WE56"/>
<gene>
    <name evidence="15" type="ORF">GCM10011594_13030</name>
</gene>
<evidence type="ECO:0000259" key="14">
    <source>
        <dbReference type="Pfam" id="PF17042"/>
    </source>
</evidence>
<dbReference type="EC" id="2.7.1.217" evidence="10"/>
<dbReference type="InterPro" id="IPR031475">
    <property type="entry name" value="NBD_C"/>
</dbReference>
<reference evidence="15" key="2">
    <citation type="submission" date="2020-09" db="EMBL/GenBank/DDBJ databases">
        <authorList>
            <person name="Sun Q."/>
            <person name="Zhou Y."/>
        </authorList>
    </citation>
    <scope>NUCLEOTIDE SEQUENCE</scope>
    <source>
        <strain evidence="15">CGMCC 4.7308</strain>
    </source>
</reference>
<dbReference type="Gene3D" id="3.40.50.10840">
    <property type="entry name" value="Putative sugar-binding, N-terminal domain"/>
    <property type="match status" value="1"/>
</dbReference>
<dbReference type="EMBL" id="BMNA01000002">
    <property type="protein sequence ID" value="GGL94614.1"/>
    <property type="molecule type" value="Genomic_DNA"/>
</dbReference>
<dbReference type="Proteomes" id="UP000655208">
    <property type="component" value="Unassembled WGS sequence"/>
</dbReference>
<evidence type="ECO:0000256" key="7">
    <source>
        <dbReference type="ARBA" id="ARBA00035898"/>
    </source>
</evidence>
<dbReference type="Gene3D" id="3.40.980.20">
    <property type="entry name" value="Four-carbon acid sugar kinase, nucleotide binding domain"/>
    <property type="match status" value="1"/>
</dbReference>
<comment type="caution">
    <text evidence="15">The sequence shown here is derived from an EMBL/GenBank/DDBJ whole genome shotgun (WGS) entry which is preliminary data.</text>
</comment>
<evidence type="ECO:0000256" key="5">
    <source>
        <dbReference type="ARBA" id="ARBA00022840"/>
    </source>
</evidence>
<evidence type="ECO:0000256" key="2">
    <source>
        <dbReference type="ARBA" id="ARBA00022679"/>
    </source>
</evidence>
<evidence type="ECO:0000256" key="11">
    <source>
        <dbReference type="ARBA" id="ARBA00039461"/>
    </source>
</evidence>
<keyword evidence="4 15" id="KW-0418">Kinase</keyword>
<feature type="domain" description="Four-carbon acid sugar kinase N-terminal" evidence="13">
    <location>
        <begin position="15"/>
        <end position="240"/>
    </location>
</feature>
<keyword evidence="16" id="KW-1185">Reference proteome</keyword>
<dbReference type="Pfam" id="PF07005">
    <property type="entry name" value="SBD_N"/>
    <property type="match status" value="1"/>
</dbReference>
<evidence type="ECO:0000313" key="15">
    <source>
        <dbReference type="EMBL" id="GGL94614.1"/>
    </source>
</evidence>
<sequence>MPGPPAGRQVEVLDLGCIADDVTGATDVATALVGAGFRTEVRFGVPAGGADVPGDVDATVVALKSRTAPVDDAVRQSRAALAWLRAAGAGRFYVKYCSTFDSTPRGNIGPVVDALLADLDAPVTVVVPAFPAGGRTVYRGHLFVFDQLLADSSMRHHPLTPMTESSVVRLLAPQTRHRVGLVPLTTVHRGAAAVRDLLQGAAARTLFVVDVVEDGDLATIAAAIDDLPLVTGGSGLAAALRPRTPRSSDGIRCLDVVPGRRAVLVGSLSDTTGRQLRHARERLPVVDLEPSAVTGDVRGWAFAAAERAAAWWRESPDRPVLFSSVDVGDLSADVVEAAFGQLAVALRARGARQFVLAGGETSGAVVAALGVSRLSIGPELAPGVAWGTADSVAGPLDLVLKSGNFGGDDLFTAAWHMLDRSSGEQCLGTTDVVRGRA</sequence>
<dbReference type="Pfam" id="PF17042">
    <property type="entry name" value="NBD_C"/>
    <property type="match status" value="1"/>
</dbReference>
<dbReference type="InterPro" id="IPR042213">
    <property type="entry name" value="NBD_C_sf"/>
</dbReference>
<evidence type="ECO:0000256" key="8">
    <source>
        <dbReference type="ARBA" id="ARBA00036346"/>
    </source>
</evidence>
<proteinExistence type="inferred from homology"/>
<evidence type="ECO:0000256" key="10">
    <source>
        <dbReference type="ARBA" id="ARBA00039095"/>
    </source>
</evidence>
<organism evidence="15 16">
    <name type="scientific">Nakamurella endophytica</name>
    <dbReference type="NCBI Taxonomy" id="1748367"/>
    <lineage>
        <taxon>Bacteria</taxon>
        <taxon>Bacillati</taxon>
        <taxon>Actinomycetota</taxon>
        <taxon>Actinomycetes</taxon>
        <taxon>Nakamurellales</taxon>
        <taxon>Nakamurellaceae</taxon>
        <taxon>Nakamurella</taxon>
    </lineage>
</organism>
<protein>
    <recommendedName>
        <fullName evidence="11">3-oxo-tetronate kinase</fullName>
        <ecNumber evidence="10">2.7.1.217</ecNumber>
    </recommendedName>
    <alternativeName>
        <fullName evidence="12">3-dehydrotetronate 4-kinase</fullName>
    </alternativeName>
</protein>
<evidence type="ECO:0000256" key="12">
    <source>
        <dbReference type="ARBA" id="ARBA00041377"/>
    </source>
</evidence>
<reference evidence="15" key="1">
    <citation type="journal article" date="2014" name="Int. J. Syst. Evol. Microbiol.">
        <title>Complete genome sequence of Corynebacterium casei LMG S-19264T (=DSM 44701T), isolated from a smear-ripened cheese.</title>
        <authorList>
            <consortium name="US DOE Joint Genome Institute (JGI-PGF)"/>
            <person name="Walter F."/>
            <person name="Albersmeier A."/>
            <person name="Kalinowski J."/>
            <person name="Ruckert C."/>
        </authorList>
    </citation>
    <scope>NUCLEOTIDE SEQUENCE</scope>
    <source>
        <strain evidence="15">CGMCC 4.7308</strain>
    </source>
</reference>
<dbReference type="NCBIfam" id="NF043035">
    <property type="entry name" value="OxoTetrKin"/>
    <property type="match status" value="1"/>
</dbReference>
<keyword evidence="3" id="KW-0547">Nucleotide-binding</keyword>
<dbReference type="InterPro" id="IPR010737">
    <property type="entry name" value="4-carb_acid_sugar_kinase_N"/>
</dbReference>
<evidence type="ECO:0000256" key="6">
    <source>
        <dbReference type="ARBA" id="ARBA00023277"/>
    </source>
</evidence>
<dbReference type="GO" id="GO:0016301">
    <property type="term" value="F:kinase activity"/>
    <property type="evidence" value="ECO:0007669"/>
    <property type="project" value="UniProtKB-KW"/>
</dbReference>
<evidence type="ECO:0000256" key="9">
    <source>
        <dbReference type="ARBA" id="ARBA00037335"/>
    </source>
</evidence>
<comment type="catalytic activity">
    <reaction evidence="7">
        <text>3-dehydro-L-erythronate + ATP = 3-dehydro-4-O-phospho-L-erythronate + ADP + H(+)</text>
        <dbReference type="Rhea" id="RHEA:52552"/>
        <dbReference type="ChEBI" id="CHEBI:15378"/>
        <dbReference type="ChEBI" id="CHEBI:30616"/>
        <dbReference type="ChEBI" id="CHEBI:136592"/>
        <dbReference type="ChEBI" id="CHEBI:136670"/>
        <dbReference type="ChEBI" id="CHEBI:456216"/>
        <dbReference type="EC" id="2.7.1.217"/>
    </reaction>
</comment>
<evidence type="ECO:0000259" key="13">
    <source>
        <dbReference type="Pfam" id="PF07005"/>
    </source>
</evidence>
<evidence type="ECO:0000256" key="1">
    <source>
        <dbReference type="ARBA" id="ARBA00005715"/>
    </source>
</evidence>
<dbReference type="SUPFAM" id="SSF142764">
    <property type="entry name" value="YgbK-like"/>
    <property type="match status" value="1"/>
</dbReference>
<comment type="similarity">
    <text evidence="1">Belongs to the four-carbon acid sugar kinase family.</text>
</comment>
<evidence type="ECO:0000256" key="4">
    <source>
        <dbReference type="ARBA" id="ARBA00022777"/>
    </source>
</evidence>
<keyword evidence="5" id="KW-0067">ATP-binding</keyword>
<name>A0A917WE56_9ACTN</name>
<feature type="domain" description="Four-carbon acid sugar kinase nucleotide binding" evidence="14">
    <location>
        <begin position="262"/>
        <end position="411"/>
    </location>
</feature>
<dbReference type="GO" id="GO:0005524">
    <property type="term" value="F:ATP binding"/>
    <property type="evidence" value="ECO:0007669"/>
    <property type="project" value="UniProtKB-KW"/>
</dbReference>
<accession>A0A917WE56</accession>
<evidence type="ECO:0000256" key="3">
    <source>
        <dbReference type="ARBA" id="ARBA00022741"/>
    </source>
</evidence>